<evidence type="ECO:0000313" key="3">
    <source>
        <dbReference type="EMBL" id="SEQ36366.1"/>
    </source>
</evidence>
<feature type="transmembrane region" description="Helical" evidence="2">
    <location>
        <begin position="312"/>
        <end position="332"/>
    </location>
</feature>
<feature type="transmembrane region" description="Helical" evidence="2">
    <location>
        <begin position="256"/>
        <end position="273"/>
    </location>
</feature>
<keyword evidence="2" id="KW-0812">Transmembrane</keyword>
<reference evidence="4" key="1">
    <citation type="submission" date="2016-10" db="EMBL/GenBank/DDBJ databases">
        <authorList>
            <person name="Varghese N."/>
            <person name="Submissions S."/>
        </authorList>
    </citation>
    <scope>NUCLEOTIDE SEQUENCE [LARGE SCALE GENOMIC DNA]</scope>
    <source>
        <strain evidence="4">DSM 25055</strain>
    </source>
</reference>
<feature type="transmembrane region" description="Helical" evidence="2">
    <location>
        <begin position="352"/>
        <end position="374"/>
    </location>
</feature>
<evidence type="ECO:0000313" key="4">
    <source>
        <dbReference type="Proteomes" id="UP000199114"/>
    </source>
</evidence>
<feature type="transmembrane region" description="Helical" evidence="2">
    <location>
        <begin position="279"/>
        <end position="300"/>
    </location>
</feature>
<feature type="transmembrane region" description="Helical" evidence="2">
    <location>
        <begin position="213"/>
        <end position="235"/>
    </location>
</feature>
<dbReference type="Gene3D" id="1.20.210.10">
    <property type="entry name" value="Cytochrome c oxidase-like, subunit I domain"/>
    <property type="match status" value="1"/>
</dbReference>
<feature type="transmembrane region" description="Helical" evidence="2">
    <location>
        <begin position="117"/>
        <end position="138"/>
    </location>
</feature>
<keyword evidence="4" id="KW-1185">Reference proteome</keyword>
<sequence>MRAAKRYVPNVFGTNGTAVRAEPRDMNGIPGGLRTDQQPPMVIPLRHFVLALGFLVVGVGGGTAVAAATLPGLSGLARLHALLVGWVAVTIMGAMTQFVPVWSGATIHSRRLAVAQLWLVTAGLIGFAAALLAGTLAWLPVAGALMLAGFWLFVYNVGRTLAGARPFDFTERHFALALACFGLVAPFGFLLAVDFTTPVFDSLPLSRFELHLVHATLALFGALLATVVGALFQLAKMFTQADPDRLGEGLLTLEQLCYPAGLAALALGRGLSVEPLARVGGVALLVGLAAVAVVVGRLLAGATVGRSPMIDRYWVVVASLFAWIALAAPTWWTDPLAYGSLFGHPDARPLLLFGVFGFVVIGSLYHIVPFIIWIERYSDRLGFERVPMIDDLYDDRLERADFRLTLAGFAGLSVTPLVGLPALAGTASGVLATLGAILFVVNVLSTIHRHGPNGIAGVFASGFESSDEPAASGGEPDIDASPDR</sequence>
<evidence type="ECO:0000256" key="1">
    <source>
        <dbReference type="SAM" id="MobiDB-lite"/>
    </source>
</evidence>
<proteinExistence type="predicted"/>
<dbReference type="Proteomes" id="UP000199114">
    <property type="component" value="Unassembled WGS sequence"/>
</dbReference>
<evidence type="ECO:0000256" key="2">
    <source>
        <dbReference type="SAM" id="Phobius"/>
    </source>
</evidence>
<name>A0A1H9FEK8_9EURY</name>
<dbReference type="STRING" id="1186196.SAMN04489841_1561"/>
<organism evidence="3 4">
    <name type="scientific">Natrinema salaciae</name>
    <dbReference type="NCBI Taxonomy" id="1186196"/>
    <lineage>
        <taxon>Archaea</taxon>
        <taxon>Methanobacteriati</taxon>
        <taxon>Methanobacteriota</taxon>
        <taxon>Stenosarchaea group</taxon>
        <taxon>Halobacteria</taxon>
        <taxon>Halobacteriales</taxon>
        <taxon>Natrialbaceae</taxon>
        <taxon>Natrinema</taxon>
    </lineage>
</organism>
<feature type="region of interest" description="Disordered" evidence="1">
    <location>
        <begin position="465"/>
        <end position="484"/>
    </location>
</feature>
<keyword evidence="2" id="KW-1133">Transmembrane helix</keyword>
<dbReference type="SUPFAM" id="SSF81442">
    <property type="entry name" value="Cytochrome c oxidase subunit I-like"/>
    <property type="match status" value="1"/>
</dbReference>
<accession>A0A1H9FEK8</accession>
<dbReference type="AlphaFoldDB" id="A0A1H9FEK8"/>
<feature type="transmembrane region" description="Helical" evidence="2">
    <location>
        <begin position="404"/>
        <end position="424"/>
    </location>
</feature>
<feature type="transmembrane region" description="Helical" evidence="2">
    <location>
        <begin position="144"/>
        <end position="162"/>
    </location>
</feature>
<feature type="transmembrane region" description="Helical" evidence="2">
    <location>
        <begin position="430"/>
        <end position="447"/>
    </location>
</feature>
<keyword evidence="2" id="KW-0472">Membrane</keyword>
<protein>
    <submittedName>
        <fullName evidence="3">Uncharacterized protein</fullName>
    </submittedName>
</protein>
<dbReference type="InterPro" id="IPR036927">
    <property type="entry name" value="Cyt_c_oxase-like_su1_sf"/>
</dbReference>
<feature type="transmembrane region" description="Helical" evidence="2">
    <location>
        <begin position="82"/>
        <end position="105"/>
    </location>
</feature>
<dbReference type="EMBL" id="FOFD01000002">
    <property type="protein sequence ID" value="SEQ36366.1"/>
    <property type="molecule type" value="Genomic_DNA"/>
</dbReference>
<feature type="transmembrane region" description="Helical" evidence="2">
    <location>
        <begin position="48"/>
        <end position="70"/>
    </location>
</feature>
<gene>
    <name evidence="3" type="ORF">SAMN04489841_1561</name>
</gene>
<feature type="transmembrane region" description="Helical" evidence="2">
    <location>
        <begin position="174"/>
        <end position="193"/>
    </location>
</feature>